<feature type="region of interest" description="Disordered" evidence="1">
    <location>
        <begin position="1"/>
        <end position="74"/>
    </location>
</feature>
<dbReference type="WBParaSite" id="ACRNAN_scaffold312.g14581.t1">
    <property type="protein sequence ID" value="ACRNAN_scaffold312.g14581.t1"/>
    <property type="gene ID" value="ACRNAN_scaffold312.g14581"/>
</dbReference>
<feature type="compositionally biased region" description="Polar residues" evidence="1">
    <location>
        <begin position="9"/>
        <end position="34"/>
    </location>
</feature>
<keyword evidence="2" id="KW-1185">Reference proteome</keyword>
<dbReference type="Proteomes" id="UP000887540">
    <property type="component" value="Unplaced"/>
</dbReference>
<evidence type="ECO:0000313" key="3">
    <source>
        <dbReference type="WBParaSite" id="ACRNAN_scaffold312.g14581.t1"/>
    </source>
</evidence>
<name>A0A914DPH8_9BILA</name>
<accession>A0A914DPH8</accession>
<proteinExistence type="predicted"/>
<feature type="compositionally biased region" description="Low complexity" evidence="1">
    <location>
        <begin position="36"/>
        <end position="56"/>
    </location>
</feature>
<sequence length="147" mass="16178">MPIFPTPLPQFSTMPTNSFPRISSNGAMPSTSKMGSVKTTSNGTSSSSRPSTSHSSRIYKSSHKSERYRSTTSNTEVFCVALPPTITRKELKKSKILQTQKEKAARGKLLEATIEQLSQVARFQIHKKNSEVAKSIFHSVEMLAESG</sequence>
<organism evidence="2 3">
    <name type="scientific">Acrobeloides nanus</name>
    <dbReference type="NCBI Taxonomy" id="290746"/>
    <lineage>
        <taxon>Eukaryota</taxon>
        <taxon>Metazoa</taxon>
        <taxon>Ecdysozoa</taxon>
        <taxon>Nematoda</taxon>
        <taxon>Chromadorea</taxon>
        <taxon>Rhabditida</taxon>
        <taxon>Tylenchina</taxon>
        <taxon>Cephalobomorpha</taxon>
        <taxon>Cephaloboidea</taxon>
        <taxon>Cephalobidae</taxon>
        <taxon>Acrobeloides</taxon>
    </lineage>
</organism>
<protein>
    <submittedName>
        <fullName evidence="3">BHLH domain-containing protein</fullName>
    </submittedName>
</protein>
<reference evidence="3" key="1">
    <citation type="submission" date="2022-11" db="UniProtKB">
        <authorList>
            <consortium name="WormBaseParasite"/>
        </authorList>
    </citation>
    <scope>IDENTIFICATION</scope>
</reference>
<evidence type="ECO:0000313" key="2">
    <source>
        <dbReference type="Proteomes" id="UP000887540"/>
    </source>
</evidence>
<dbReference type="AlphaFoldDB" id="A0A914DPH8"/>
<evidence type="ECO:0000256" key="1">
    <source>
        <dbReference type="SAM" id="MobiDB-lite"/>
    </source>
</evidence>